<sequence length="102" mass="11195">MKVSQKDGEVGLSVGTVERVPLLLLETMGAEYLHEFLTVEPVGVPEAVAARADRGAEGLAYRPRATSTKLVLDVEVDVREELVLPQGSKVMQKNAHKWWPIS</sequence>
<evidence type="ECO:0000313" key="1">
    <source>
        <dbReference type="EMBL" id="KAK3264867.1"/>
    </source>
</evidence>
<organism evidence="1 2">
    <name type="scientific">Cymbomonas tetramitiformis</name>
    <dbReference type="NCBI Taxonomy" id="36881"/>
    <lineage>
        <taxon>Eukaryota</taxon>
        <taxon>Viridiplantae</taxon>
        <taxon>Chlorophyta</taxon>
        <taxon>Pyramimonadophyceae</taxon>
        <taxon>Pyramimonadales</taxon>
        <taxon>Pyramimonadaceae</taxon>
        <taxon>Cymbomonas</taxon>
    </lineage>
</organism>
<dbReference type="Proteomes" id="UP001190700">
    <property type="component" value="Unassembled WGS sequence"/>
</dbReference>
<protein>
    <submittedName>
        <fullName evidence="1">Uncharacterized protein</fullName>
    </submittedName>
</protein>
<proteinExistence type="predicted"/>
<dbReference type="AlphaFoldDB" id="A0AAE0FSA8"/>
<dbReference type="EMBL" id="LGRX02014313">
    <property type="protein sequence ID" value="KAK3264867.1"/>
    <property type="molecule type" value="Genomic_DNA"/>
</dbReference>
<comment type="caution">
    <text evidence="1">The sequence shown here is derived from an EMBL/GenBank/DDBJ whole genome shotgun (WGS) entry which is preliminary data.</text>
</comment>
<evidence type="ECO:0000313" key="2">
    <source>
        <dbReference type="Proteomes" id="UP001190700"/>
    </source>
</evidence>
<name>A0AAE0FSA8_9CHLO</name>
<keyword evidence="2" id="KW-1185">Reference proteome</keyword>
<reference evidence="1 2" key="1">
    <citation type="journal article" date="2015" name="Genome Biol. Evol.">
        <title>Comparative Genomics of a Bacterivorous Green Alga Reveals Evolutionary Causalities and Consequences of Phago-Mixotrophic Mode of Nutrition.</title>
        <authorList>
            <person name="Burns J.A."/>
            <person name="Paasch A."/>
            <person name="Narechania A."/>
            <person name="Kim E."/>
        </authorList>
    </citation>
    <scope>NUCLEOTIDE SEQUENCE [LARGE SCALE GENOMIC DNA]</scope>
    <source>
        <strain evidence="1 2">PLY_AMNH</strain>
    </source>
</reference>
<gene>
    <name evidence="1" type="ORF">CYMTET_26419</name>
</gene>
<accession>A0AAE0FSA8</accession>